<name>A0A5B7HYX8_PORTR</name>
<dbReference type="Proteomes" id="UP000324222">
    <property type="component" value="Unassembled WGS sequence"/>
</dbReference>
<dbReference type="EMBL" id="VSRR010037252">
    <property type="protein sequence ID" value="MPC73664.1"/>
    <property type="molecule type" value="Genomic_DNA"/>
</dbReference>
<reference evidence="1 2" key="1">
    <citation type="submission" date="2019-05" db="EMBL/GenBank/DDBJ databases">
        <title>Another draft genome of Portunus trituberculatus and its Hox gene families provides insights of decapod evolution.</title>
        <authorList>
            <person name="Jeong J.-H."/>
            <person name="Song I."/>
            <person name="Kim S."/>
            <person name="Choi T."/>
            <person name="Kim D."/>
            <person name="Ryu S."/>
            <person name="Kim W."/>
        </authorList>
    </citation>
    <scope>NUCLEOTIDE SEQUENCE [LARGE SCALE GENOMIC DNA]</scope>
    <source>
        <tissue evidence="1">Muscle</tissue>
    </source>
</reference>
<accession>A0A5B7HYX8</accession>
<comment type="caution">
    <text evidence="1">The sequence shown here is derived from an EMBL/GenBank/DDBJ whole genome shotgun (WGS) entry which is preliminary data.</text>
</comment>
<keyword evidence="2" id="KW-1185">Reference proteome</keyword>
<organism evidence="1 2">
    <name type="scientific">Portunus trituberculatus</name>
    <name type="common">Swimming crab</name>
    <name type="synonym">Neptunus trituberculatus</name>
    <dbReference type="NCBI Taxonomy" id="210409"/>
    <lineage>
        <taxon>Eukaryota</taxon>
        <taxon>Metazoa</taxon>
        <taxon>Ecdysozoa</taxon>
        <taxon>Arthropoda</taxon>
        <taxon>Crustacea</taxon>
        <taxon>Multicrustacea</taxon>
        <taxon>Malacostraca</taxon>
        <taxon>Eumalacostraca</taxon>
        <taxon>Eucarida</taxon>
        <taxon>Decapoda</taxon>
        <taxon>Pleocyemata</taxon>
        <taxon>Brachyura</taxon>
        <taxon>Eubrachyura</taxon>
        <taxon>Portunoidea</taxon>
        <taxon>Portunidae</taxon>
        <taxon>Portuninae</taxon>
        <taxon>Portunus</taxon>
    </lineage>
</organism>
<evidence type="ECO:0000313" key="1">
    <source>
        <dbReference type="EMBL" id="MPC73664.1"/>
    </source>
</evidence>
<proteinExistence type="predicted"/>
<protein>
    <submittedName>
        <fullName evidence="1">Uncharacterized protein</fullName>
    </submittedName>
</protein>
<dbReference type="AlphaFoldDB" id="A0A5B7HYX8"/>
<evidence type="ECO:0000313" key="2">
    <source>
        <dbReference type="Proteomes" id="UP000324222"/>
    </source>
</evidence>
<sequence>MRLETHWNVNCAHLDTTQEGRTAECNFFTTVHEQCRQGGFGGVMWNGGVVPGGPEWWRAGDAWQWCWRNGHIGFGRRQKTAAGNIIYYRRHATGLSLAMEGEACIAGGRGVSDAAAT</sequence>
<gene>
    <name evidence="1" type="ORF">E2C01_068000</name>
</gene>